<keyword evidence="8" id="KW-1185">Reference proteome</keyword>
<name>A0AAD4T5F7_9MAGN</name>
<accession>A0AAD4T5F7</accession>
<evidence type="ECO:0000256" key="2">
    <source>
        <dbReference type="ARBA" id="ARBA00005581"/>
    </source>
</evidence>
<sequence>MRSHGNIIFSLLLLCAILVSKGSSYRTRVHVQNHLEAHEDLFMHCRSYDDDLGERMLRVGEESYWDFKAFPLFTHFWCDLRWFDSWSHHWYNGTFDVYRSTGLINRYIGYCGHECLWSARQLGFYLYRKDEQKWEKRGEWRAE</sequence>
<dbReference type="InterPro" id="IPR010264">
    <property type="entry name" value="Self-incomp_S1"/>
</dbReference>
<dbReference type="AlphaFoldDB" id="A0AAD4T5F7"/>
<reference evidence="7" key="1">
    <citation type="submission" date="2022-04" db="EMBL/GenBank/DDBJ databases">
        <title>A functionally conserved STORR gene fusion in Papaver species that diverged 16.8 million years ago.</title>
        <authorList>
            <person name="Catania T."/>
        </authorList>
    </citation>
    <scope>NUCLEOTIDE SEQUENCE</scope>
    <source>
        <strain evidence="7">S-188037</strain>
    </source>
</reference>
<evidence type="ECO:0000313" key="8">
    <source>
        <dbReference type="Proteomes" id="UP001202328"/>
    </source>
</evidence>
<evidence type="ECO:0000256" key="1">
    <source>
        <dbReference type="ARBA" id="ARBA00004613"/>
    </source>
</evidence>
<dbReference type="PANTHER" id="PTHR31232:SF18">
    <property type="entry name" value="S-PROTEIN HOMOLOG"/>
    <property type="match status" value="1"/>
</dbReference>
<protein>
    <recommendedName>
        <fullName evidence="6">S-protein homolog</fullName>
    </recommendedName>
</protein>
<dbReference type="PANTHER" id="PTHR31232">
    <property type="match status" value="1"/>
</dbReference>
<comment type="caution">
    <text evidence="7">The sequence shown here is derived from an EMBL/GenBank/DDBJ whole genome shotgun (WGS) entry which is preliminary data.</text>
</comment>
<dbReference type="Pfam" id="PF05938">
    <property type="entry name" value="Self-incomp_S1"/>
    <property type="match status" value="1"/>
</dbReference>
<dbReference type="EMBL" id="JAJJMB010005965">
    <property type="protein sequence ID" value="KAI3936385.1"/>
    <property type="molecule type" value="Genomic_DNA"/>
</dbReference>
<feature type="chain" id="PRO_5041780382" description="S-protein homolog" evidence="6">
    <location>
        <begin position="25"/>
        <end position="143"/>
    </location>
</feature>
<keyword evidence="5 6" id="KW-0732">Signal</keyword>
<evidence type="ECO:0000256" key="3">
    <source>
        <dbReference type="ARBA" id="ARBA00022471"/>
    </source>
</evidence>
<dbReference type="GO" id="GO:0060320">
    <property type="term" value="P:rejection of self pollen"/>
    <property type="evidence" value="ECO:0007669"/>
    <property type="project" value="UniProtKB-KW"/>
</dbReference>
<evidence type="ECO:0000313" key="7">
    <source>
        <dbReference type="EMBL" id="KAI3936385.1"/>
    </source>
</evidence>
<organism evidence="7 8">
    <name type="scientific">Papaver atlanticum</name>
    <dbReference type="NCBI Taxonomy" id="357466"/>
    <lineage>
        <taxon>Eukaryota</taxon>
        <taxon>Viridiplantae</taxon>
        <taxon>Streptophyta</taxon>
        <taxon>Embryophyta</taxon>
        <taxon>Tracheophyta</taxon>
        <taxon>Spermatophyta</taxon>
        <taxon>Magnoliopsida</taxon>
        <taxon>Ranunculales</taxon>
        <taxon>Papaveraceae</taxon>
        <taxon>Papaveroideae</taxon>
        <taxon>Papaver</taxon>
    </lineage>
</organism>
<proteinExistence type="inferred from homology"/>
<dbReference type="Proteomes" id="UP001202328">
    <property type="component" value="Unassembled WGS sequence"/>
</dbReference>
<gene>
    <name evidence="7" type="ORF">MKW98_000659</name>
</gene>
<evidence type="ECO:0000256" key="4">
    <source>
        <dbReference type="ARBA" id="ARBA00022525"/>
    </source>
</evidence>
<comment type="similarity">
    <text evidence="2 6">Belongs to the plant self-incompatibility (S1) protein family.</text>
</comment>
<evidence type="ECO:0000256" key="5">
    <source>
        <dbReference type="ARBA" id="ARBA00022729"/>
    </source>
</evidence>
<keyword evidence="4 6" id="KW-0964">Secreted</keyword>
<comment type="subcellular location">
    <subcellularLocation>
        <location evidence="1 6">Secreted</location>
    </subcellularLocation>
</comment>
<feature type="signal peptide" evidence="6">
    <location>
        <begin position="1"/>
        <end position="24"/>
    </location>
</feature>
<dbReference type="GO" id="GO:0005576">
    <property type="term" value="C:extracellular region"/>
    <property type="evidence" value="ECO:0007669"/>
    <property type="project" value="UniProtKB-SubCell"/>
</dbReference>
<keyword evidence="3 6" id="KW-0713">Self-incompatibility</keyword>
<evidence type="ECO:0000256" key="6">
    <source>
        <dbReference type="RuleBase" id="RU367044"/>
    </source>
</evidence>